<dbReference type="Proteomes" id="UP000276733">
    <property type="component" value="Unassembled WGS sequence"/>
</dbReference>
<proteinExistence type="predicted"/>
<organism evidence="1 2">
    <name type="scientific">Capnocytophaga ochracea</name>
    <dbReference type="NCBI Taxonomy" id="1018"/>
    <lineage>
        <taxon>Bacteria</taxon>
        <taxon>Pseudomonadati</taxon>
        <taxon>Bacteroidota</taxon>
        <taxon>Flavobacteriia</taxon>
        <taxon>Flavobacteriales</taxon>
        <taxon>Flavobacteriaceae</taxon>
        <taxon>Capnocytophaga</taxon>
    </lineage>
</organism>
<sequence length="126" mass="14538">MMIIEKELSYKIVGAIYEVYNQLGIGLLEKVYASTLKFELESRGLKIQTEVPIPVYYKGNLLQDVAFRIDLLVEDRIIVEIKSVEELSAKHHKQILNYLKLSNLKLGILVNFNEVDINEGIFRKVL</sequence>
<dbReference type="Pfam" id="PF13366">
    <property type="entry name" value="PDDEXK_3"/>
    <property type="match status" value="1"/>
</dbReference>
<dbReference type="EMBL" id="UYIQ01000001">
    <property type="protein sequence ID" value="VDG81715.1"/>
    <property type="molecule type" value="Genomic_DNA"/>
</dbReference>
<dbReference type="NCBIfam" id="TIGR04256">
    <property type="entry name" value="GxxExxY"/>
    <property type="match status" value="1"/>
</dbReference>
<accession>A0A7Z8YDV7</accession>
<dbReference type="InterPro" id="IPR026350">
    <property type="entry name" value="GxxExxY"/>
</dbReference>
<gene>
    <name evidence="1" type="ORF">NCTC11458_01008</name>
</gene>
<comment type="caution">
    <text evidence="1">The sequence shown here is derived from an EMBL/GenBank/DDBJ whole genome shotgun (WGS) entry which is preliminary data.</text>
</comment>
<protein>
    <submittedName>
        <fullName evidence="1">GxxExxY protein</fullName>
    </submittedName>
</protein>
<name>A0A7Z8YDV7_CAPOC</name>
<reference evidence="1 2" key="1">
    <citation type="submission" date="2018-11" db="EMBL/GenBank/DDBJ databases">
        <authorList>
            <consortium name="Pathogen Informatics"/>
        </authorList>
    </citation>
    <scope>NUCLEOTIDE SEQUENCE [LARGE SCALE GENOMIC DNA]</scope>
    <source>
        <strain evidence="1 2">NCTC11458</strain>
    </source>
</reference>
<dbReference type="AlphaFoldDB" id="A0A7Z8YDV7"/>
<evidence type="ECO:0000313" key="1">
    <source>
        <dbReference type="EMBL" id="VDG81715.1"/>
    </source>
</evidence>
<evidence type="ECO:0000313" key="2">
    <source>
        <dbReference type="Proteomes" id="UP000276733"/>
    </source>
</evidence>